<evidence type="ECO:0000313" key="3">
    <source>
        <dbReference type="Proteomes" id="UP001364224"/>
    </source>
</evidence>
<feature type="region of interest" description="Disordered" evidence="1">
    <location>
        <begin position="328"/>
        <end position="353"/>
    </location>
</feature>
<keyword evidence="3" id="KW-1185">Reference proteome</keyword>
<proteinExistence type="predicted"/>
<evidence type="ECO:0000313" key="2">
    <source>
        <dbReference type="EMBL" id="MEH2558561.1"/>
    </source>
</evidence>
<sequence length="890" mass="98983">MPTPRAMLDLSSYAGVLPYASELTGTFQPMIGWKGGRSSGRFEAGAARDRRKLLDRFAEQFQAKVEMAAAAAGTPGDLLDIQIGVIPSRLRMQGTSMLLSVIASRLPPEPPSGNGATWKDFINQDALSSIIEEIENNLEAVLKRSARNAEAVERVRSIAESESRLAAALLMLVAKDETGILNSLFYFADVEKIIGQSLDDLRAGSDRIVPGVDPTDRDQLSGGVISPLGIIHLYRQYFFELDTFLGTPVHHVWLAPGATVELNEIHTRKEVTERLLSRLIETIRTSEQTVTVRDELSDEMREDSSNDLSLGASVTASYPKVSATATFDMSRTQERSREELHKQSREQSSKIAASIRSNYQSTFRSTTELTDTSSVKHVFANPGNDLKNYELRRKMRQVAIQVQDIGSFLSWQSYVDDPGRELGVAQLVHVAKPASFDSIPDPELPARHEPFAETDKALTIPFLPVRGGADNRGEVYRNGVEENDEETWGSLERIQADFPQTVYCAKPNHELSAVELRPTDAVQLSVRNLQSEAGSASKATFTVHLDLVSFDGKPQLNVPMVLHWVPNANANTEIDASIKEIETNRTNAMRAEVEKAFVEAVRERVTAVSKIVRRPSTDLREEERIVVYRRLVQDMLMNKLRMPDDRTRHIAAEVINSIFDVEKMLYYVAPEWWRPRLHHSQQEFASGAAGAGGATLPLVGWGGTREVGRDNYMITDDSEPARLGSSLGWLLQLDGDNMRNAFLNAPWVKAVIPIRPGQEATALKWLASVEVEGANGLDAVYSGDDSEVTLDGTPYNQLTIFEVLQDLAERIKQKHQASEKITEYDLGDNNTVHARPVDRVFEYGFNPLQGGFSMPDDDKFPIVDQWVEILPTDQIVPVEVTYDPITGRQV</sequence>
<feature type="compositionally biased region" description="Basic and acidic residues" evidence="1">
    <location>
        <begin position="331"/>
        <end position="348"/>
    </location>
</feature>
<comment type="caution">
    <text evidence="2">The sequence shown here is derived from an EMBL/GenBank/DDBJ whole genome shotgun (WGS) entry which is preliminary data.</text>
</comment>
<organism evidence="2 3">
    <name type="scientific">Bradyrhizobium algeriense</name>
    <dbReference type="NCBI Taxonomy" id="634784"/>
    <lineage>
        <taxon>Bacteria</taxon>
        <taxon>Pseudomonadati</taxon>
        <taxon>Pseudomonadota</taxon>
        <taxon>Alphaproteobacteria</taxon>
        <taxon>Hyphomicrobiales</taxon>
        <taxon>Nitrobacteraceae</taxon>
        <taxon>Bradyrhizobium</taxon>
    </lineage>
</organism>
<accession>A0ABU8BKG4</accession>
<dbReference type="EMBL" id="JAZHRV010000001">
    <property type="protein sequence ID" value="MEH2558561.1"/>
    <property type="molecule type" value="Genomic_DNA"/>
</dbReference>
<name>A0ABU8BKG4_9BRAD</name>
<protein>
    <recommendedName>
        <fullName evidence="4">Peptidoglycan-binding protein</fullName>
    </recommendedName>
</protein>
<evidence type="ECO:0008006" key="4">
    <source>
        <dbReference type="Google" id="ProtNLM"/>
    </source>
</evidence>
<feature type="compositionally biased region" description="Basic and acidic residues" evidence="1">
    <location>
        <begin position="292"/>
        <end position="304"/>
    </location>
</feature>
<gene>
    <name evidence="2" type="ORF">V1286_006090</name>
</gene>
<evidence type="ECO:0000256" key="1">
    <source>
        <dbReference type="SAM" id="MobiDB-lite"/>
    </source>
</evidence>
<dbReference type="RefSeq" id="WP_334485688.1">
    <property type="nucleotide sequence ID" value="NZ_JAZHRV010000001.1"/>
</dbReference>
<dbReference type="Proteomes" id="UP001364224">
    <property type="component" value="Unassembled WGS sequence"/>
</dbReference>
<feature type="region of interest" description="Disordered" evidence="1">
    <location>
        <begin position="291"/>
        <end position="310"/>
    </location>
</feature>
<reference evidence="2 3" key="1">
    <citation type="submission" date="2024-02" db="EMBL/GenBank/DDBJ databases">
        <title>Adaptive strategies in a cosmopolitan and abundant soil bacterium.</title>
        <authorList>
            <person name="Carini P."/>
        </authorList>
    </citation>
    <scope>NUCLEOTIDE SEQUENCE [LARGE SCALE GENOMIC DNA]</scope>
    <source>
        <strain evidence="2 3">AZCC 1608</strain>
    </source>
</reference>